<comment type="caution">
    <text evidence="1">The sequence shown here is derived from an EMBL/GenBank/DDBJ whole genome shotgun (WGS) entry which is preliminary data.</text>
</comment>
<evidence type="ECO:0000313" key="2">
    <source>
        <dbReference type="Proteomes" id="UP000054526"/>
    </source>
</evidence>
<dbReference type="EMBL" id="JXAL01000001">
    <property type="protein sequence ID" value="KIL37218.1"/>
    <property type="molecule type" value="Genomic_DNA"/>
</dbReference>
<evidence type="ECO:0000313" key="1">
    <source>
        <dbReference type="EMBL" id="KIL37218.1"/>
    </source>
</evidence>
<sequence length="64" mass="7438">MYGFVNNTYRWTVIELELKGNKLGGKASKIIASDLTKPRRDPLENKQFVQQSLEITKQVNRDKK</sequence>
<dbReference type="Proteomes" id="UP000054526">
    <property type="component" value="Unassembled WGS sequence"/>
</dbReference>
<organism evidence="1 2">
    <name type="scientific">Cohnella kolymensis</name>
    <dbReference type="NCBI Taxonomy" id="1590652"/>
    <lineage>
        <taxon>Bacteria</taxon>
        <taxon>Bacillati</taxon>
        <taxon>Bacillota</taxon>
        <taxon>Bacilli</taxon>
        <taxon>Bacillales</taxon>
        <taxon>Paenibacillaceae</taxon>
        <taxon>Cohnella</taxon>
    </lineage>
</organism>
<name>A0ABR5A960_9BACL</name>
<accession>A0ABR5A960</accession>
<keyword evidence="2" id="KW-1185">Reference proteome</keyword>
<protein>
    <submittedName>
        <fullName evidence="1">Uncharacterized protein</fullName>
    </submittedName>
</protein>
<proteinExistence type="predicted"/>
<reference evidence="1 2" key="1">
    <citation type="submission" date="2014-12" db="EMBL/GenBank/DDBJ databases">
        <title>Draft genome sequence of Cohnella kolymensis strain B-2846.</title>
        <authorList>
            <person name="Karlyshev A.V."/>
            <person name="Kudryashova E.B."/>
        </authorList>
    </citation>
    <scope>NUCLEOTIDE SEQUENCE [LARGE SCALE GENOMIC DNA]</scope>
    <source>
        <strain evidence="1 2">VKM B-2846</strain>
    </source>
</reference>
<dbReference type="RefSeq" id="WP_041058282.1">
    <property type="nucleotide sequence ID" value="NZ_JXAL01000001.1"/>
</dbReference>
<gene>
    <name evidence="1" type="ORF">SD71_00305</name>
</gene>